<dbReference type="GO" id="GO:0016020">
    <property type="term" value="C:membrane"/>
    <property type="evidence" value="ECO:0007669"/>
    <property type="project" value="TreeGrafter"/>
</dbReference>
<keyword evidence="2" id="KW-0479">Metal-binding</keyword>
<dbReference type="GO" id="GO:0016491">
    <property type="term" value="F:oxidoreductase activity"/>
    <property type="evidence" value="ECO:0007669"/>
    <property type="project" value="UniProtKB-KW"/>
</dbReference>
<dbReference type="InterPro" id="IPR009010">
    <property type="entry name" value="Asp_de-COase-like_dom_sf"/>
</dbReference>
<name>A0AAX3A0Q9_9MYCO</name>
<dbReference type="InterPro" id="IPR006657">
    <property type="entry name" value="MoPterin_dinucl-bd_dom"/>
</dbReference>
<dbReference type="Gene3D" id="2.20.25.90">
    <property type="entry name" value="ADC-like domains"/>
    <property type="match status" value="1"/>
</dbReference>
<dbReference type="RefSeq" id="WP_077742744.1">
    <property type="nucleotide sequence ID" value="NZ_AP022579.1"/>
</dbReference>
<dbReference type="Gene3D" id="3.40.50.740">
    <property type="match status" value="1"/>
</dbReference>
<protein>
    <submittedName>
        <fullName evidence="7">Molybdopterin-dependent oxidoreductase</fullName>
    </submittedName>
</protein>
<dbReference type="SUPFAM" id="SSF53706">
    <property type="entry name" value="Formate dehydrogenase/DMSO reductase, domains 1-3"/>
    <property type="match status" value="1"/>
</dbReference>
<dbReference type="PANTHER" id="PTHR43105">
    <property type="entry name" value="RESPIRATORY NITRATE REDUCTASE"/>
    <property type="match status" value="1"/>
</dbReference>
<evidence type="ECO:0000313" key="8">
    <source>
        <dbReference type="Proteomes" id="UP001162885"/>
    </source>
</evidence>
<reference evidence="7 8" key="1">
    <citation type="journal article" date="2022" name="BMC Genomics">
        <title>Comparative genome analysis of mycobacteria focusing on tRNA and non-coding RNA.</title>
        <authorList>
            <person name="Behra P.R.K."/>
            <person name="Pettersson B.M.F."/>
            <person name="Ramesh M."/>
            <person name="Das S."/>
            <person name="Dasgupta S."/>
            <person name="Kirsebom L.A."/>
        </authorList>
    </citation>
    <scope>NUCLEOTIDE SEQUENCE [LARGE SCALE GENOMIC DNA]</scope>
    <source>
        <strain evidence="7 8">DSM 44677</strain>
    </source>
</reference>
<dbReference type="GO" id="GO:0046872">
    <property type="term" value="F:metal ion binding"/>
    <property type="evidence" value="ECO:0007669"/>
    <property type="project" value="UniProtKB-KW"/>
</dbReference>
<accession>A0AAX3A0Q9</accession>
<dbReference type="Pfam" id="PF00384">
    <property type="entry name" value="Molybdopterin"/>
    <property type="match status" value="1"/>
</dbReference>
<dbReference type="GO" id="GO:0043546">
    <property type="term" value="F:molybdopterin cofactor binding"/>
    <property type="evidence" value="ECO:0007669"/>
    <property type="project" value="InterPro"/>
</dbReference>
<dbReference type="Pfam" id="PF04879">
    <property type="entry name" value="Molybdop_Fe4S4"/>
    <property type="match status" value="1"/>
</dbReference>
<evidence type="ECO:0000256" key="5">
    <source>
        <dbReference type="ARBA" id="ARBA00023014"/>
    </source>
</evidence>
<dbReference type="GO" id="GO:0051539">
    <property type="term" value="F:4 iron, 4 sulfur cluster binding"/>
    <property type="evidence" value="ECO:0007669"/>
    <property type="project" value="UniProtKB-KW"/>
</dbReference>
<dbReference type="InterPro" id="IPR006656">
    <property type="entry name" value="Mopterin_OxRdtase"/>
</dbReference>
<dbReference type="Proteomes" id="UP001162885">
    <property type="component" value="Chromosome"/>
</dbReference>
<evidence type="ECO:0000256" key="4">
    <source>
        <dbReference type="ARBA" id="ARBA00023004"/>
    </source>
</evidence>
<dbReference type="InterPro" id="IPR006963">
    <property type="entry name" value="Mopterin_OxRdtase_4Fe-4S_dom"/>
</dbReference>
<dbReference type="SMART" id="SM00926">
    <property type="entry name" value="Molybdop_Fe4S4"/>
    <property type="match status" value="1"/>
</dbReference>
<gene>
    <name evidence="7" type="ORF">H5U98_06150</name>
</gene>
<proteinExistence type="predicted"/>
<evidence type="ECO:0000259" key="6">
    <source>
        <dbReference type="PROSITE" id="PS51669"/>
    </source>
</evidence>
<feature type="domain" description="4Fe-4S Mo/W bis-MGD-type" evidence="6">
    <location>
        <begin position="1"/>
        <end position="57"/>
    </location>
</feature>
<evidence type="ECO:0000256" key="1">
    <source>
        <dbReference type="ARBA" id="ARBA00022485"/>
    </source>
</evidence>
<dbReference type="AlphaFoldDB" id="A0AAX3A0Q9"/>
<keyword evidence="5" id="KW-0411">Iron-sulfur</keyword>
<organism evidence="7 8">
    <name type="scientific">Mycolicibacterium boenickei</name>
    <dbReference type="NCBI Taxonomy" id="146017"/>
    <lineage>
        <taxon>Bacteria</taxon>
        <taxon>Bacillati</taxon>
        <taxon>Actinomycetota</taxon>
        <taxon>Actinomycetes</taxon>
        <taxon>Mycobacteriales</taxon>
        <taxon>Mycobacteriaceae</taxon>
        <taxon>Mycolicibacterium</taxon>
    </lineage>
</organism>
<keyword evidence="4" id="KW-0408">Iron</keyword>
<dbReference type="SUPFAM" id="SSF50692">
    <property type="entry name" value="ADC-like"/>
    <property type="match status" value="1"/>
</dbReference>
<evidence type="ECO:0000256" key="2">
    <source>
        <dbReference type="ARBA" id="ARBA00022723"/>
    </source>
</evidence>
<dbReference type="InterPro" id="IPR050123">
    <property type="entry name" value="Prok_molybdopt-oxidoreductase"/>
</dbReference>
<dbReference type="Pfam" id="PF01568">
    <property type="entry name" value="Molydop_binding"/>
    <property type="match status" value="1"/>
</dbReference>
<dbReference type="Gene3D" id="2.40.40.20">
    <property type="match status" value="1"/>
</dbReference>
<evidence type="ECO:0000256" key="3">
    <source>
        <dbReference type="ARBA" id="ARBA00023002"/>
    </source>
</evidence>
<dbReference type="PANTHER" id="PTHR43105:SF9">
    <property type="entry name" value="NADPH-FE(3+) OXIDOREDUCTASE SUBUNIT ALPHA"/>
    <property type="match status" value="1"/>
</dbReference>
<evidence type="ECO:0000313" key="7">
    <source>
        <dbReference type="EMBL" id="UNC00989.1"/>
    </source>
</evidence>
<sequence length="731" mass="78441">MQVQRHVCPLCEAGCGLESSVDAGEVIAIRGNRDHVLSRGHLCPKAIGLMELHRDADRLRKPLLRRPSGKLVSASWDEAFAVIDQRLTAIIDRHGTDAVALYLGNPVAHDFATTLYASTLMRTLGSRNVYTANTVDAMPKFVSCQLMFGGMYTVPLPDIDRCSYLLILGANPLVSNGSLLTAPGMRARLRALRRRGGRLIVVDPKRTQTAQEADRHFPIRPGADALLLFALIHVLAGENLINLRGLEAHVRDIETVTALALDFSPEAVAPQCGIAAEEIRRLARELAAAPAAAVYGRTGTCTQRFGTVTSWLIDVLNVLTGNLDRPGGAMFATPAADLRRLSGRPDAAIGRWHSRVRGAPETLGELPLACLAEEIDTPGPGQVKALITVAGNPARSAPDSTRLTAAFDQLELMVSLDLYRNETATHADVVLPAPSPLTKSHYDLFFGHFAIRNTATFSPPVLPPEPGDRPDWQSLLRLIGIVARQGASADLDLIDDMVAGSLANTLGVSPDPDATAPRGPERLLDLLLRAGPYRDRGEPLTVARLREYPDGLDFGPLTPQLPAVLNTPSGLIELAPELLVEDVARLRDDLHAQHSNGMILIGRRHLRSNNSWMHNLPTLAKGPDRCTLQVHPDDVARLALGPHATVTSRTGAVDVPVEVSDAVTPGVVSLPHGWGHDEPEASVHLAGRRPGVNSNVLADGTELDPLSGTAVLNGIPVQIRTAPVRGEVDGH</sequence>
<dbReference type="EMBL" id="CP060016">
    <property type="protein sequence ID" value="UNC00989.1"/>
    <property type="molecule type" value="Genomic_DNA"/>
</dbReference>
<dbReference type="Gene3D" id="3.40.228.10">
    <property type="entry name" value="Dimethylsulfoxide Reductase, domain 2"/>
    <property type="match status" value="1"/>
</dbReference>
<keyword evidence="3" id="KW-0560">Oxidoreductase</keyword>
<dbReference type="PROSITE" id="PS51669">
    <property type="entry name" value="4FE4S_MOW_BIS_MGD"/>
    <property type="match status" value="1"/>
</dbReference>
<keyword evidence="1" id="KW-0004">4Fe-4S</keyword>